<dbReference type="GO" id="GO:0005634">
    <property type="term" value="C:nucleus"/>
    <property type="evidence" value="ECO:0007669"/>
    <property type="project" value="UniProtKB-SubCell"/>
</dbReference>
<keyword evidence="2" id="KW-0238">DNA-binding</keyword>
<dbReference type="OMA" id="SFIAHSW"/>
<accession>A0A8C6QB53</accession>
<comment type="subcellular location">
    <subcellularLocation>
        <location evidence="1">Nucleus</location>
    </subcellularLocation>
</comment>
<dbReference type="Pfam" id="PF12347">
    <property type="entry name" value="HJURP_C"/>
    <property type="match status" value="2"/>
</dbReference>
<dbReference type="Proteomes" id="UP000694381">
    <property type="component" value="Unassembled WGS sequence"/>
</dbReference>
<name>A0A8C6QB53_NANGA</name>
<feature type="domain" description="Holliday junction regulator protein family C-terminal" evidence="6">
    <location>
        <begin position="472"/>
        <end position="531"/>
    </location>
</feature>
<evidence type="ECO:0000313" key="8">
    <source>
        <dbReference type="Proteomes" id="UP000694381"/>
    </source>
</evidence>
<dbReference type="Ensembl" id="ENSNGAT00000000528.1">
    <property type="protein sequence ID" value="ENSNGAP00000000517.1"/>
    <property type="gene ID" value="ENSNGAG00000000397.1"/>
</dbReference>
<dbReference type="PANTHER" id="PTHR15992:SF5">
    <property type="entry name" value="HOLLIDAY JUNCTION RECOGNITION PROTEIN"/>
    <property type="match status" value="1"/>
</dbReference>
<feature type="compositionally biased region" description="Low complexity" evidence="4">
    <location>
        <begin position="437"/>
        <end position="451"/>
    </location>
</feature>
<sequence length="604" mass="67843">MEAEGPAGDRLLRDLEASRRRFQAYMRRLIEKYDQPFEEDALVQMATLTYDTPEGLRIWGGRLIKERNNEQTQPAVPGSPLENELRRKYLTQVDALLQDAEYVKGVEKRDGKDTLMAPVLSLTSSVTPAPGCQDRISADSLSDPEAFVSSSKELGPSHPCPADMTIAPRNISLSLLSTSSDSYLNSQSFEADDICNVTISDLYAGMLHSMSRLLSSKPSCIISTKTYISQNWNPRRTLLRRSRVQRSSSRRSAPSSEVRVLGNCENMLHMARHKTGLKLEKAFLEGSKLQIHKSSPAWKKFQVAPRKHPSWTYLDFDTVCHLDWEDRLKALKWLISPVKIVSRPRMLQGQAESWYREIDIRFDKLHRECCLTSRKKPRLSGPPRSWAVGVHRGGSKSPGSSQGLETHRPREKKRLSEAFQDLGKVPVRSGRHPPKSKPSSSLSEDSSTWSPGHFGQTPGLFLQGRNSGPIRKAVLPSTAISAQQMGPWDCGRSRYDEIKEEFKKLYQKYCLMSPQQTKAPLRVSVSPRKASQAEGVLGTLSLDSAFQGSQKLSPSPQWCIESPRDSPGTQTVSVVRRNPQFPVKRRRLSYRVCGHQADSRDSSG</sequence>
<dbReference type="GO" id="GO:0003677">
    <property type="term" value="F:DNA binding"/>
    <property type="evidence" value="ECO:0007669"/>
    <property type="project" value="UniProtKB-KW"/>
</dbReference>
<evidence type="ECO:0000256" key="3">
    <source>
        <dbReference type="ARBA" id="ARBA00023242"/>
    </source>
</evidence>
<proteinExistence type="predicted"/>
<evidence type="ECO:0000259" key="5">
    <source>
        <dbReference type="Pfam" id="PF12346"/>
    </source>
</evidence>
<organism evidence="7 8">
    <name type="scientific">Nannospalax galili</name>
    <name type="common">Northern Israeli blind subterranean mole rat</name>
    <name type="synonym">Spalax galili</name>
    <dbReference type="NCBI Taxonomy" id="1026970"/>
    <lineage>
        <taxon>Eukaryota</taxon>
        <taxon>Metazoa</taxon>
        <taxon>Chordata</taxon>
        <taxon>Craniata</taxon>
        <taxon>Vertebrata</taxon>
        <taxon>Euteleostomi</taxon>
        <taxon>Mammalia</taxon>
        <taxon>Eutheria</taxon>
        <taxon>Euarchontoglires</taxon>
        <taxon>Glires</taxon>
        <taxon>Rodentia</taxon>
        <taxon>Myomorpha</taxon>
        <taxon>Muroidea</taxon>
        <taxon>Spalacidae</taxon>
        <taxon>Spalacinae</taxon>
        <taxon>Nannospalax</taxon>
    </lineage>
</organism>
<dbReference type="Gene3D" id="6.10.250.2320">
    <property type="match status" value="1"/>
</dbReference>
<evidence type="ECO:0000259" key="6">
    <source>
        <dbReference type="Pfam" id="PF12347"/>
    </source>
</evidence>
<keyword evidence="3" id="KW-0539">Nucleus</keyword>
<dbReference type="GeneTree" id="ENSGT00390000005575"/>
<evidence type="ECO:0000256" key="1">
    <source>
        <dbReference type="ARBA" id="ARBA00004123"/>
    </source>
</evidence>
<dbReference type="GO" id="GO:0034080">
    <property type="term" value="P:CENP-A containing chromatin assembly"/>
    <property type="evidence" value="ECO:0007669"/>
    <property type="project" value="TreeGrafter"/>
</dbReference>
<reference evidence="7" key="1">
    <citation type="submission" date="2025-08" db="UniProtKB">
        <authorList>
            <consortium name="Ensembl"/>
        </authorList>
    </citation>
    <scope>IDENTIFICATION</scope>
</reference>
<keyword evidence="8" id="KW-1185">Reference proteome</keyword>
<feature type="region of interest" description="Disordered" evidence="4">
    <location>
        <begin position="554"/>
        <end position="580"/>
    </location>
</feature>
<dbReference type="PANTHER" id="PTHR15992">
    <property type="entry name" value="HOLLIDAY JUNCTION RECOGNITION PROTEIN"/>
    <property type="match status" value="1"/>
</dbReference>
<evidence type="ECO:0000313" key="7">
    <source>
        <dbReference type="Ensembl" id="ENSNGAP00000000517.1"/>
    </source>
</evidence>
<evidence type="ECO:0000256" key="4">
    <source>
        <dbReference type="SAM" id="MobiDB-lite"/>
    </source>
</evidence>
<evidence type="ECO:0000256" key="2">
    <source>
        <dbReference type="ARBA" id="ARBA00023125"/>
    </source>
</evidence>
<feature type="domain" description="Holliday junction regulator protein family C-terminal" evidence="6">
    <location>
        <begin position="333"/>
        <end position="394"/>
    </location>
</feature>
<dbReference type="InterPro" id="IPR021052">
    <property type="entry name" value="HJURP_central_dom"/>
</dbReference>
<reference evidence="7" key="2">
    <citation type="submission" date="2025-09" db="UniProtKB">
        <authorList>
            <consortium name="Ensembl"/>
        </authorList>
    </citation>
    <scope>IDENTIFICATION</scope>
</reference>
<protein>
    <submittedName>
        <fullName evidence="7">Holliday junction recognition protein</fullName>
    </submittedName>
</protein>
<feature type="region of interest" description="Disordered" evidence="4">
    <location>
        <begin position="374"/>
        <end position="467"/>
    </location>
</feature>
<dbReference type="AlphaFoldDB" id="A0A8C6QB53"/>
<dbReference type="GO" id="GO:0042393">
    <property type="term" value="F:histone binding"/>
    <property type="evidence" value="ECO:0007669"/>
    <property type="project" value="TreeGrafter"/>
</dbReference>
<feature type="domain" description="Holliday junction recognition protein HJURP central" evidence="5">
    <location>
        <begin position="210"/>
        <end position="308"/>
    </location>
</feature>
<dbReference type="Pfam" id="PF12346">
    <property type="entry name" value="HJURP_mid"/>
    <property type="match status" value="1"/>
</dbReference>
<dbReference type="InterPro" id="IPR022102">
    <property type="entry name" value="HJURP_C"/>
</dbReference>
<dbReference type="GO" id="GO:0000775">
    <property type="term" value="C:chromosome, centromeric region"/>
    <property type="evidence" value="ECO:0007669"/>
    <property type="project" value="TreeGrafter"/>
</dbReference>